<evidence type="ECO:0000256" key="16">
    <source>
        <dbReference type="SAM" id="MobiDB-lite"/>
    </source>
</evidence>
<reference evidence="18" key="1">
    <citation type="submission" date="2020-08" db="EMBL/GenBank/DDBJ databases">
        <title>Multicomponent nature underlies the extraordinary mechanical properties of spider dragline silk.</title>
        <authorList>
            <person name="Kono N."/>
            <person name="Nakamura H."/>
            <person name="Mori M."/>
            <person name="Yoshida Y."/>
            <person name="Ohtoshi R."/>
            <person name="Malay A.D."/>
            <person name="Moran D.A.P."/>
            <person name="Tomita M."/>
            <person name="Numata K."/>
            <person name="Arakawa K."/>
        </authorList>
    </citation>
    <scope>NUCLEOTIDE SEQUENCE</scope>
</reference>
<dbReference type="AlphaFoldDB" id="A0A8X6Q4E8"/>
<proteinExistence type="predicted"/>
<evidence type="ECO:0000256" key="11">
    <source>
        <dbReference type="ARBA" id="ARBA00023242"/>
    </source>
</evidence>
<dbReference type="FunFam" id="1.10.10.10:FF:000032">
    <property type="entry name" value="Forkhead box protein O4"/>
    <property type="match status" value="1"/>
</dbReference>
<evidence type="ECO:0000256" key="9">
    <source>
        <dbReference type="ARBA" id="ARBA00023159"/>
    </source>
</evidence>
<evidence type="ECO:0000256" key="15">
    <source>
        <dbReference type="PROSITE-ProRule" id="PRU00089"/>
    </source>
</evidence>
<dbReference type="GO" id="GO:0008286">
    <property type="term" value="P:insulin receptor signaling pathway"/>
    <property type="evidence" value="ECO:0007669"/>
    <property type="project" value="UniProtKB-ARBA"/>
</dbReference>
<protein>
    <recommendedName>
        <fullName evidence="14">Forkhead box protein O</fullName>
    </recommendedName>
</protein>
<dbReference type="SMART" id="SM00339">
    <property type="entry name" value="FH"/>
    <property type="match status" value="1"/>
</dbReference>
<dbReference type="GO" id="GO:0005737">
    <property type="term" value="C:cytoplasm"/>
    <property type="evidence" value="ECO:0007669"/>
    <property type="project" value="UniProtKB-SubCell"/>
</dbReference>
<keyword evidence="11 15" id="KW-0539">Nucleus</keyword>
<dbReference type="PROSITE" id="PS00658">
    <property type="entry name" value="FORK_HEAD_2"/>
    <property type="match status" value="1"/>
</dbReference>
<dbReference type="CDD" id="cd20032">
    <property type="entry name" value="FH_FOXO"/>
    <property type="match status" value="1"/>
</dbReference>
<dbReference type="SUPFAM" id="SSF46785">
    <property type="entry name" value="Winged helix' DNA-binding domain"/>
    <property type="match status" value="1"/>
</dbReference>
<evidence type="ECO:0000256" key="10">
    <source>
        <dbReference type="ARBA" id="ARBA00023163"/>
    </source>
</evidence>
<feature type="region of interest" description="Disordered" evidence="16">
    <location>
        <begin position="121"/>
        <end position="142"/>
    </location>
</feature>
<keyword evidence="6" id="KW-0341">Growth regulation</keyword>
<dbReference type="OrthoDB" id="5954824at2759"/>
<keyword evidence="9" id="KW-0010">Activator</keyword>
<keyword evidence="3" id="KW-0217">Developmental protein</keyword>
<evidence type="ECO:0000313" key="18">
    <source>
        <dbReference type="EMBL" id="GFT95666.1"/>
    </source>
</evidence>
<gene>
    <name evidence="18" type="primary">foxo1</name>
    <name evidence="18" type="ORF">NPIL_95611</name>
</gene>
<dbReference type="InterPro" id="IPR036388">
    <property type="entry name" value="WH-like_DNA-bd_sf"/>
</dbReference>
<evidence type="ECO:0000256" key="3">
    <source>
        <dbReference type="ARBA" id="ARBA00022473"/>
    </source>
</evidence>
<dbReference type="PROSITE" id="PS50039">
    <property type="entry name" value="FORK_HEAD_3"/>
    <property type="match status" value="1"/>
</dbReference>
<dbReference type="GO" id="GO:0034599">
    <property type="term" value="P:cellular response to oxidative stress"/>
    <property type="evidence" value="ECO:0007669"/>
    <property type="project" value="UniProtKB-ARBA"/>
</dbReference>
<keyword evidence="12" id="KW-0131">Cell cycle</keyword>
<evidence type="ECO:0000256" key="13">
    <source>
        <dbReference type="ARBA" id="ARBA00038846"/>
    </source>
</evidence>
<evidence type="ECO:0000256" key="5">
    <source>
        <dbReference type="ARBA" id="ARBA00022553"/>
    </source>
</evidence>
<dbReference type="GO" id="GO:0009896">
    <property type="term" value="P:positive regulation of catabolic process"/>
    <property type="evidence" value="ECO:0007669"/>
    <property type="project" value="UniProtKB-ARBA"/>
</dbReference>
<dbReference type="PRINTS" id="PR00053">
    <property type="entry name" value="FORKHEAD"/>
</dbReference>
<dbReference type="GO" id="GO:0008340">
    <property type="term" value="P:determination of adult lifespan"/>
    <property type="evidence" value="ECO:0007669"/>
    <property type="project" value="UniProtKB-ARBA"/>
</dbReference>
<keyword evidence="7" id="KW-0805">Transcription regulation</keyword>
<sequence length="1059" mass="120171">MEFNDAFYRNTVKSGACMMKNPSIREELNDNPKKLNRKNPWGSRSYADLITQAIETSPEKRLTLSQIYDWMIRNIPFFSDQAESNSSAGWKNSIRHNLSLHKKFLRIRNDGTGKSSWWTVNATAGSGRTPRRKGPYRRRKSKVIAPQHQLENFPSLFNKNKRRGLFPQSMPERSIWSGIPNAHSWNTSQYAIESTKGRWQSFSSSEENYINSNHPKPFISGETLPPFSAVYNDRSWKTNFHHLPSVPPYHSGQLFITQTASLKTETNSNGSFNSSYRAYLQEKFIYHQALPNPEKNKMVSTEYFMSPHHLSGSYITTEVGRNKIDVNNEKLPDFNQTLNSASCLVSEVLPVLLPQKGCDLSAEAMNSFLNRETGNDELEAILEELNNLKNCDNSCKIVNDSHINQPTLIKLHSDKDANLINENKSVNFEELNAGKEDNQPKISFTNSVIKQERTYSQETENGIKPNENNAMCNFIFSRNQPRQEFSFPFIDSNKIDDVAIQSRMQRIESPQSSSALLDEIIQNLNSPHPDRVASQNEMDDKLDHQENYPDLRSSTFSSTKSKNTDISHSLNSHISIPYTPSEISTGTELANESFQRQELFGEINNNLEISCKNFITNTHLNNQEDQSLQSNSVLIDEIIQGFNSSIPSIIDSGNEMDVHEHCRTPTTFNFFNNEIRNTRRLASPDYKIIKQDSCHLNEMSTSTGTSTKHSPELVFVDEINSNAETNCKTSVANKFKESSLISEENSEFLNQCKMDINFSDYFQVTNSAGRNTKEWLISDSFSENTKRPKSSLDTENIPESVLNMILSNSENYSKSLELTNTNENSSTSDCDTELTTRKKAGKNIPQSPNIRLFSSSEITTTPIICPQNKIELNELSLSPPGRTEYLNKTPSMKGEENENKETLNENAVARDGDGTFGSDQWSFDTENNEMSKKLSLEEPSNISSNFNNSLGIFDEYDDPYMLIENGDPCLLTDSSNSYQGLESDFFSLPFDENTNEDKSSPFSVYSKKEPSFAIDDSVLEYIKEELSLADQKIFEVLNFVVQDSETESKDGNLFQNISC</sequence>
<dbReference type="Pfam" id="PF00250">
    <property type="entry name" value="Forkhead"/>
    <property type="match status" value="1"/>
</dbReference>
<evidence type="ECO:0000256" key="4">
    <source>
        <dbReference type="ARBA" id="ARBA00022490"/>
    </source>
</evidence>
<comment type="caution">
    <text evidence="18">The sequence shown here is derived from an EMBL/GenBank/DDBJ whole genome shotgun (WGS) entry which is preliminary data.</text>
</comment>
<dbReference type="Gene3D" id="1.10.10.10">
    <property type="entry name" value="Winged helix-like DNA-binding domain superfamily/Winged helix DNA-binding domain"/>
    <property type="match status" value="1"/>
</dbReference>
<keyword evidence="5" id="KW-0597">Phosphoprotein</keyword>
<organism evidence="18 19">
    <name type="scientific">Nephila pilipes</name>
    <name type="common">Giant wood spider</name>
    <name type="synonym">Nephila maculata</name>
    <dbReference type="NCBI Taxonomy" id="299642"/>
    <lineage>
        <taxon>Eukaryota</taxon>
        <taxon>Metazoa</taxon>
        <taxon>Ecdysozoa</taxon>
        <taxon>Arthropoda</taxon>
        <taxon>Chelicerata</taxon>
        <taxon>Arachnida</taxon>
        <taxon>Araneae</taxon>
        <taxon>Araneomorphae</taxon>
        <taxon>Entelegynae</taxon>
        <taxon>Araneoidea</taxon>
        <taxon>Nephilidae</taxon>
        <taxon>Nephila</taxon>
    </lineage>
</organism>
<dbReference type="InterPro" id="IPR001766">
    <property type="entry name" value="Fork_head_dom"/>
</dbReference>
<dbReference type="GO" id="GO:0010883">
    <property type="term" value="P:regulation of lipid storage"/>
    <property type="evidence" value="ECO:0007669"/>
    <property type="project" value="UniProtKB-ARBA"/>
</dbReference>
<dbReference type="GO" id="GO:0000978">
    <property type="term" value="F:RNA polymerase II cis-regulatory region sequence-specific DNA binding"/>
    <property type="evidence" value="ECO:0007669"/>
    <property type="project" value="TreeGrafter"/>
</dbReference>
<keyword evidence="10" id="KW-0804">Transcription</keyword>
<dbReference type="GO" id="GO:0050778">
    <property type="term" value="P:positive regulation of immune response"/>
    <property type="evidence" value="ECO:0007669"/>
    <property type="project" value="UniProtKB-ARBA"/>
</dbReference>
<keyword evidence="19" id="KW-1185">Reference proteome</keyword>
<feature type="domain" description="Fork-head" evidence="17">
    <location>
        <begin position="41"/>
        <end position="141"/>
    </location>
</feature>
<evidence type="ECO:0000256" key="2">
    <source>
        <dbReference type="ARBA" id="ARBA00004496"/>
    </source>
</evidence>
<feature type="compositionally biased region" description="Basic residues" evidence="16">
    <location>
        <begin position="129"/>
        <end position="142"/>
    </location>
</feature>
<comment type="subcellular location">
    <subcellularLocation>
        <location evidence="2">Cytoplasm</location>
    </subcellularLocation>
    <subcellularLocation>
        <location evidence="1 15">Nucleus</location>
    </subcellularLocation>
</comment>
<evidence type="ECO:0000256" key="7">
    <source>
        <dbReference type="ARBA" id="ARBA00023015"/>
    </source>
</evidence>
<dbReference type="InterPro" id="IPR030456">
    <property type="entry name" value="TF_fork_head_CS_2"/>
</dbReference>
<evidence type="ECO:0000256" key="12">
    <source>
        <dbReference type="ARBA" id="ARBA00023306"/>
    </source>
</evidence>
<keyword evidence="8 15" id="KW-0238">DNA-binding</keyword>
<comment type="subunit">
    <text evidence="13">Interacts with melt.</text>
</comment>
<evidence type="ECO:0000259" key="17">
    <source>
        <dbReference type="PROSITE" id="PS50039"/>
    </source>
</evidence>
<dbReference type="Proteomes" id="UP000887013">
    <property type="component" value="Unassembled WGS sequence"/>
</dbReference>
<evidence type="ECO:0000313" key="19">
    <source>
        <dbReference type="Proteomes" id="UP000887013"/>
    </source>
</evidence>
<dbReference type="EMBL" id="BMAW01121790">
    <property type="protein sequence ID" value="GFT95666.1"/>
    <property type="molecule type" value="Genomic_DNA"/>
</dbReference>
<dbReference type="GO" id="GO:0040015">
    <property type="term" value="P:negative regulation of multicellular organism growth"/>
    <property type="evidence" value="ECO:0007669"/>
    <property type="project" value="UniProtKB-ARBA"/>
</dbReference>
<dbReference type="GO" id="GO:0005634">
    <property type="term" value="C:nucleus"/>
    <property type="evidence" value="ECO:0007669"/>
    <property type="project" value="UniProtKB-SubCell"/>
</dbReference>
<evidence type="ECO:0000256" key="1">
    <source>
        <dbReference type="ARBA" id="ARBA00004123"/>
    </source>
</evidence>
<feature type="region of interest" description="Disordered" evidence="16">
    <location>
        <begin position="544"/>
        <end position="564"/>
    </location>
</feature>
<accession>A0A8X6Q4E8</accession>
<evidence type="ECO:0000256" key="14">
    <source>
        <dbReference type="ARBA" id="ARBA00039893"/>
    </source>
</evidence>
<dbReference type="GO" id="GO:0031349">
    <property type="term" value="P:positive regulation of defense response"/>
    <property type="evidence" value="ECO:0007669"/>
    <property type="project" value="UniProtKB-ARBA"/>
</dbReference>
<dbReference type="InterPro" id="IPR036390">
    <property type="entry name" value="WH_DNA-bd_sf"/>
</dbReference>
<dbReference type="GO" id="GO:0042594">
    <property type="term" value="P:response to starvation"/>
    <property type="evidence" value="ECO:0007669"/>
    <property type="project" value="UniProtKB-ARBA"/>
</dbReference>
<dbReference type="PANTHER" id="PTHR45767:SF2">
    <property type="entry name" value="FORKHEAD BOX PROTEIN O"/>
    <property type="match status" value="1"/>
</dbReference>
<dbReference type="GO" id="GO:0001228">
    <property type="term" value="F:DNA-binding transcription activator activity, RNA polymerase II-specific"/>
    <property type="evidence" value="ECO:0007669"/>
    <property type="project" value="UniProtKB-ARBA"/>
</dbReference>
<feature type="DNA-binding region" description="Fork-head" evidence="15">
    <location>
        <begin position="41"/>
        <end position="141"/>
    </location>
</feature>
<dbReference type="PANTHER" id="PTHR45767">
    <property type="entry name" value="FORKHEAD BOX PROTEIN O"/>
    <property type="match status" value="1"/>
</dbReference>
<evidence type="ECO:0000256" key="6">
    <source>
        <dbReference type="ARBA" id="ARBA00022604"/>
    </source>
</evidence>
<name>A0A8X6Q4E8_NEPPI</name>
<keyword evidence="4" id="KW-0963">Cytoplasm</keyword>
<evidence type="ECO:0000256" key="8">
    <source>
        <dbReference type="ARBA" id="ARBA00023125"/>
    </source>
</evidence>